<name>Q80UV1_MOUSE</name>
<feature type="region of interest" description="Disordered" evidence="1">
    <location>
        <begin position="38"/>
        <end position="91"/>
    </location>
</feature>
<evidence type="ECO:0000313" key="2">
    <source>
        <dbReference type="EMBL" id="AAH51054.1"/>
    </source>
</evidence>
<protein>
    <submittedName>
        <fullName evidence="2">9930023K05Rik protein</fullName>
    </submittedName>
</protein>
<accession>Q80UV1</accession>
<dbReference type="MGI" id="MGI:2443041">
    <property type="gene designation" value="Plekhs1"/>
</dbReference>
<dbReference type="AGR" id="MGI:2443041"/>
<evidence type="ECO:0000313" key="3">
    <source>
        <dbReference type="MGI" id="MGI:2443041"/>
    </source>
</evidence>
<evidence type="ECO:0000256" key="1">
    <source>
        <dbReference type="SAM" id="MobiDB-lite"/>
    </source>
</evidence>
<proteinExistence type="evidence at transcript level"/>
<dbReference type="AlphaFoldDB" id="Q80UV1"/>
<dbReference type="EMBL" id="BC051054">
    <property type="protein sequence ID" value="AAH51054.1"/>
    <property type="molecule type" value="mRNA"/>
</dbReference>
<sequence>MAVSCLYFMDTKESCSCMFKQGALFNFLCSSLLKESTSASADDDDGQAEFQTSPETESELGPPHQDSGTGSDPCLSPPNSKAQTTDGQKGSASLTVVKLSILLK</sequence>
<organism evidence="2">
    <name type="scientific">Mus musculus</name>
    <name type="common">Mouse</name>
    <dbReference type="NCBI Taxonomy" id="10090"/>
    <lineage>
        <taxon>Eukaryota</taxon>
        <taxon>Metazoa</taxon>
        <taxon>Chordata</taxon>
        <taxon>Craniata</taxon>
        <taxon>Vertebrata</taxon>
        <taxon>Euteleostomi</taxon>
        <taxon>Mammalia</taxon>
        <taxon>Eutheria</taxon>
        <taxon>Euarchontoglires</taxon>
        <taxon>Glires</taxon>
        <taxon>Rodentia</taxon>
        <taxon>Myomorpha</taxon>
        <taxon>Muroidea</taxon>
        <taxon>Muridae</taxon>
        <taxon>Murinae</taxon>
        <taxon>Mus</taxon>
        <taxon>Mus</taxon>
    </lineage>
</organism>
<gene>
    <name evidence="3" type="primary">Plekhs1</name>
    <name evidence="2" type="synonym">9930023K05Rik</name>
</gene>
<feature type="compositionally biased region" description="Polar residues" evidence="1">
    <location>
        <begin position="77"/>
        <end position="91"/>
    </location>
</feature>
<reference evidence="2" key="1">
    <citation type="journal article" date="2004" name="Genome Res.">
        <title>The status, quality, and expansion of the NIH full-length cDNA project: the Mammalian Gene Collection (MGC).</title>
        <authorList>
            <consortium name="The MGC Project Team"/>
            <person name="Gerhard D.S."/>
            <person name="Wagner L."/>
            <person name="Feingold E.A."/>
            <person name="Shenmen C.M."/>
            <person name="Grouse L.H."/>
            <person name="Schuler G."/>
            <person name="Klein S.L."/>
            <person name="Old S."/>
            <person name="Rasooly R."/>
            <person name="Good P."/>
            <person name="Guyer M."/>
            <person name="Peck A.M."/>
            <person name="Derge J.G."/>
            <person name="Lipman D."/>
            <person name="Collins F.S."/>
            <person name="Jang W."/>
            <person name="Sherry S."/>
            <person name="Feolo M."/>
            <person name="Misquitta L."/>
            <person name="Lee E."/>
            <person name="Rotmistrovsky K."/>
            <person name="Greenhut S.F."/>
            <person name="Schaefer C.F."/>
            <person name="Buetow K."/>
            <person name="Bonner T.I."/>
            <person name="Haussler D."/>
            <person name="Kent J."/>
            <person name="Kiekhaus M."/>
            <person name="Furey T."/>
            <person name="Brent M."/>
            <person name="Prange C."/>
            <person name="Schreiber K."/>
            <person name="Shapiro N."/>
            <person name="Bhat N.K."/>
            <person name="Hopkins R.F."/>
            <person name="Hsie F."/>
            <person name="Driscoll T."/>
            <person name="Soares M.B."/>
            <person name="Casavant T.L."/>
            <person name="Scheetz T.E."/>
            <person name="Brown-stein M.J."/>
            <person name="Usdin T.B."/>
            <person name="Toshiyuki S."/>
            <person name="Carninci P."/>
            <person name="Piao Y."/>
            <person name="Dudekula D.B."/>
            <person name="Ko M.S."/>
            <person name="Kawakami K."/>
            <person name="Suzuki Y."/>
            <person name="Sugano S."/>
            <person name="Gruber C.E."/>
            <person name="Smith M.R."/>
            <person name="Simmons B."/>
            <person name="Moore T."/>
            <person name="Waterman R."/>
            <person name="Johnson S.L."/>
            <person name="Ruan Y."/>
            <person name="Wei C.L."/>
            <person name="Mathavan S."/>
            <person name="Gunaratne P.H."/>
            <person name="Wu J."/>
            <person name="Garcia A.M."/>
            <person name="Hulyk S.W."/>
            <person name="Fuh E."/>
            <person name="Yuan Y."/>
            <person name="Sneed A."/>
            <person name="Kowis C."/>
            <person name="Hodgson A."/>
            <person name="Muzny D.M."/>
            <person name="McPherson J."/>
            <person name="Gibbs R.A."/>
            <person name="Fahey J."/>
            <person name="Helton E."/>
            <person name="Ketteman M."/>
            <person name="Madan A."/>
            <person name="Rodrigues S."/>
            <person name="Sanchez A."/>
            <person name="Whiting M."/>
            <person name="Madari A."/>
            <person name="Young A.C."/>
            <person name="Wetherby K.D."/>
            <person name="Granite S.J."/>
            <person name="Kwong P.N."/>
            <person name="Brinkley C.P."/>
            <person name="Pearson R.L."/>
            <person name="Bouffard G.G."/>
            <person name="Blakesly R.W."/>
            <person name="Green E.D."/>
            <person name="Dickson M.C."/>
            <person name="Rodriguez A.C."/>
            <person name="Grimwood J."/>
            <person name="Schmutz J."/>
            <person name="Myers R.M."/>
            <person name="Butterfield Y.S."/>
            <person name="Griffith M."/>
            <person name="Griffith O.L."/>
            <person name="Krzywinski M.I."/>
            <person name="Liao N."/>
            <person name="Morin R."/>
            <person name="Morrin R."/>
            <person name="Palmquist D."/>
            <person name="Petrescu A.S."/>
            <person name="Skalska U."/>
            <person name="Smailus D.E."/>
            <person name="Stott J.M."/>
            <person name="Schnerch A."/>
            <person name="Schein J.E."/>
            <person name="Jones S.J."/>
            <person name="Holt R.A."/>
            <person name="Baross A."/>
            <person name="Marra M.A."/>
            <person name="Clifton S."/>
            <person name="Makowski K.A."/>
            <person name="Bosak S."/>
            <person name="Malek J."/>
        </authorList>
    </citation>
    <scope>NUCLEOTIDE SEQUENCE [LARGE SCALE MRNA]</scope>
    <source>
        <strain evidence="2">Czech II</strain>
        <tissue evidence="2">Mammary tumor metastatized to lung. Tumor arose spontaneously</tissue>
    </source>
</reference>